<keyword evidence="2 5" id="KW-0479">Metal-binding</keyword>
<dbReference type="InterPro" id="IPR020583">
    <property type="entry name" value="Inositol_monoP_metal-BS"/>
</dbReference>
<keyword evidence="9" id="KW-1267">Proteomics identification</keyword>
<dbReference type="VEuPathDB" id="VectorBase:ISCP_005099"/>
<protein>
    <submittedName>
        <fullName evidence="6">Myo inositol monophosphatase, putative</fullName>
        <ecNumber evidence="6">3.1.3.25</ecNumber>
    </submittedName>
</protein>
<sequence length="103" mass="11502">MTTDQETETFYCKALELVKEAGTIVRKAIGKGKNIETKTDFSDLVTESDKEVEKLIIGKLREEFPNHRFIGEESVAAGLKSELTAEPTWIIDPIDGTMNFVHG</sequence>
<keyword evidence="4 5" id="KW-0460">Magnesium</keyword>
<dbReference type="Pfam" id="PF00459">
    <property type="entry name" value="Inositol_P"/>
    <property type="match status" value="1"/>
</dbReference>
<proteinExistence type="evidence at protein level"/>
<comment type="similarity">
    <text evidence="1">Belongs to the inositol monophosphatase superfamily.</text>
</comment>
<reference evidence="6 8" key="1">
    <citation type="submission" date="2008-03" db="EMBL/GenBank/DDBJ databases">
        <title>Annotation of Ixodes scapularis.</title>
        <authorList>
            <consortium name="Ixodes scapularis Genome Project Consortium"/>
            <person name="Caler E."/>
            <person name="Hannick L.I."/>
            <person name="Bidwell S."/>
            <person name="Joardar V."/>
            <person name="Thiagarajan M."/>
            <person name="Amedeo P."/>
            <person name="Galinsky K.J."/>
            <person name="Schobel S."/>
            <person name="Inman J."/>
            <person name="Hostetler J."/>
            <person name="Miller J."/>
            <person name="Hammond M."/>
            <person name="Megy K."/>
            <person name="Lawson D."/>
            <person name="Kodira C."/>
            <person name="Sutton G."/>
            <person name="Meyer J."/>
            <person name="Hill C.A."/>
            <person name="Birren B."/>
            <person name="Nene V."/>
            <person name="Collins F."/>
            <person name="Alarcon-Chaidez F."/>
            <person name="Wikel S."/>
            <person name="Strausberg R."/>
        </authorList>
    </citation>
    <scope>NUCLEOTIDE SEQUENCE [LARGE SCALE GENOMIC DNA]</scope>
    <source>
        <strain evidence="8">Wikel</strain>
        <strain evidence="6">Wikel colony</strain>
    </source>
</reference>
<name>B7Q3A9_IXOSC</name>
<evidence type="ECO:0000256" key="3">
    <source>
        <dbReference type="ARBA" id="ARBA00022801"/>
    </source>
</evidence>
<evidence type="ECO:0000313" key="6">
    <source>
        <dbReference type="EMBL" id="EEC13331.1"/>
    </source>
</evidence>
<dbReference type="EnsemblMetazoa" id="ISCW009937-RA">
    <property type="protein sequence ID" value="ISCW009937-PA"/>
    <property type="gene ID" value="ISCW009937"/>
</dbReference>
<feature type="binding site" evidence="5">
    <location>
        <position position="94"/>
    </location>
    <ligand>
        <name>Mg(2+)</name>
        <dbReference type="ChEBI" id="CHEBI:18420"/>
        <label>1</label>
        <note>catalytic</note>
    </ligand>
</feature>
<dbReference type="InterPro" id="IPR000760">
    <property type="entry name" value="Inositol_monophosphatase-like"/>
</dbReference>
<dbReference type="Proteomes" id="UP000001555">
    <property type="component" value="Unassembled WGS sequence"/>
</dbReference>
<feature type="binding site" evidence="5">
    <location>
        <position position="92"/>
    </location>
    <ligand>
        <name>Mg(2+)</name>
        <dbReference type="ChEBI" id="CHEBI:18420"/>
        <label>1</label>
        <note>catalytic</note>
    </ligand>
</feature>
<dbReference type="InParanoid" id="B7Q3A9"/>
<dbReference type="PANTHER" id="PTHR20854">
    <property type="entry name" value="INOSITOL MONOPHOSPHATASE"/>
    <property type="match status" value="1"/>
</dbReference>
<dbReference type="VEuPathDB" id="VectorBase:ISCW009937"/>
<keyword evidence="3 6" id="KW-0378">Hydrolase</keyword>
<dbReference type="STRING" id="6945.B7Q3A9"/>
<dbReference type="AlphaFoldDB" id="B7Q3A9"/>
<comment type="cofactor">
    <cofactor evidence="5">
        <name>Mg(2+)</name>
        <dbReference type="ChEBI" id="CHEBI:18420"/>
    </cofactor>
</comment>
<dbReference type="EC" id="3.1.3.25" evidence="6"/>
<reference evidence="7" key="2">
    <citation type="submission" date="2020-05" db="UniProtKB">
        <authorList>
            <consortium name="EnsemblMetazoa"/>
        </authorList>
    </citation>
    <scope>IDENTIFICATION</scope>
    <source>
        <strain evidence="7">wikel</strain>
    </source>
</reference>
<dbReference type="VEuPathDB" id="VectorBase:ISCI009937"/>
<dbReference type="EMBL" id="DS848437">
    <property type="protein sequence ID" value="EEC13331.1"/>
    <property type="molecule type" value="Genomic_DNA"/>
</dbReference>
<dbReference type="HOGENOM" id="CLU_158864_0_0_1"/>
<dbReference type="PRINTS" id="PR00377">
    <property type="entry name" value="IMPHPHTASES"/>
</dbReference>
<evidence type="ECO:0000256" key="1">
    <source>
        <dbReference type="ARBA" id="ARBA00009759"/>
    </source>
</evidence>
<feature type="binding site" evidence="5">
    <location>
        <position position="72"/>
    </location>
    <ligand>
        <name>Mg(2+)</name>
        <dbReference type="ChEBI" id="CHEBI:18420"/>
        <label>1</label>
        <note>catalytic</note>
    </ligand>
</feature>
<dbReference type="EMBL" id="ABJB010592877">
    <property type="status" value="NOT_ANNOTATED_CDS"/>
    <property type="molecule type" value="Genomic_DNA"/>
</dbReference>
<evidence type="ECO:0007829" key="9">
    <source>
        <dbReference type="PeptideAtlas" id="B7Q3A9"/>
    </source>
</evidence>
<dbReference type="OrthoDB" id="10254945at2759"/>
<gene>
    <name evidence="6" type="ORF">IscW_ISCW009937</name>
</gene>
<evidence type="ECO:0000313" key="7">
    <source>
        <dbReference type="EnsemblMetazoa" id="ISCW009937-PA"/>
    </source>
</evidence>
<evidence type="ECO:0000313" key="8">
    <source>
        <dbReference type="Proteomes" id="UP000001555"/>
    </source>
</evidence>
<organism>
    <name type="scientific">Ixodes scapularis</name>
    <name type="common">Black-legged tick</name>
    <name type="synonym">Deer tick</name>
    <dbReference type="NCBI Taxonomy" id="6945"/>
    <lineage>
        <taxon>Eukaryota</taxon>
        <taxon>Metazoa</taxon>
        <taxon>Ecdysozoa</taxon>
        <taxon>Arthropoda</taxon>
        <taxon>Chelicerata</taxon>
        <taxon>Arachnida</taxon>
        <taxon>Acari</taxon>
        <taxon>Parasitiformes</taxon>
        <taxon>Ixodida</taxon>
        <taxon>Ixodoidea</taxon>
        <taxon>Ixodidae</taxon>
        <taxon>Ixodinae</taxon>
        <taxon>Ixodes</taxon>
    </lineage>
</organism>
<dbReference type="Gene3D" id="3.30.540.10">
    <property type="entry name" value="Fructose-1,6-Bisphosphatase, subunit A, domain 1"/>
    <property type="match status" value="1"/>
</dbReference>
<feature type="binding site" evidence="5">
    <location>
        <position position="95"/>
    </location>
    <ligand>
        <name>Mg(2+)</name>
        <dbReference type="ChEBI" id="CHEBI:18420"/>
        <label>1</label>
        <note>catalytic</note>
    </ligand>
</feature>
<evidence type="ECO:0000256" key="5">
    <source>
        <dbReference type="PIRSR" id="PIRSR600760-2"/>
    </source>
</evidence>
<accession>B7Q3A9</accession>
<evidence type="ECO:0000256" key="2">
    <source>
        <dbReference type="ARBA" id="ARBA00022723"/>
    </source>
</evidence>
<evidence type="ECO:0000256" key="4">
    <source>
        <dbReference type="ARBA" id="ARBA00022842"/>
    </source>
</evidence>
<dbReference type="SUPFAM" id="SSF56655">
    <property type="entry name" value="Carbohydrate phosphatase"/>
    <property type="match status" value="1"/>
</dbReference>
<dbReference type="GO" id="GO:0052834">
    <property type="term" value="F:inositol monophosphate phosphatase activity"/>
    <property type="evidence" value="ECO:0007669"/>
    <property type="project" value="UniProtKB-EC"/>
</dbReference>
<dbReference type="GO" id="GO:0046872">
    <property type="term" value="F:metal ion binding"/>
    <property type="evidence" value="ECO:0007669"/>
    <property type="project" value="UniProtKB-KW"/>
</dbReference>
<dbReference type="PANTHER" id="PTHR20854:SF4">
    <property type="entry name" value="INOSITOL-1-MONOPHOSPHATASE-RELATED"/>
    <property type="match status" value="1"/>
</dbReference>
<dbReference type="PROSITE" id="PS00629">
    <property type="entry name" value="IMP_1"/>
    <property type="match status" value="1"/>
</dbReference>
<dbReference type="PaxDb" id="6945-B7Q3A9"/>
<keyword evidence="8" id="KW-1185">Reference proteome</keyword>